<dbReference type="InterPro" id="IPR038484">
    <property type="entry name" value="MucB/RseB_C_sf"/>
</dbReference>
<dbReference type="KEGG" id="pus:CKA81_02380"/>
<keyword evidence="4" id="KW-0574">Periplasm</keyword>
<dbReference type="InterPro" id="IPR033436">
    <property type="entry name" value="MucB/RseB_C"/>
</dbReference>
<dbReference type="CDD" id="cd16327">
    <property type="entry name" value="RseB"/>
    <property type="match status" value="1"/>
</dbReference>
<dbReference type="EMBL" id="CP022987">
    <property type="protein sequence ID" value="QAA92818.1"/>
    <property type="molecule type" value="Genomic_DNA"/>
</dbReference>
<dbReference type="InterPro" id="IPR033434">
    <property type="entry name" value="MucB/RseB_N"/>
</dbReference>
<sequence length="340" mass="37470">MRRAARKLLAHRRWYYALALVTACAVATPGYAADAPDDSTVPAVALLKKMHAAARQLDYAGVYTYQHGSTMVSSRVTHVVDGTGERERIEMLDGPQREFLRHNDITQFLVPEKKLVVVERRRMDRFPALLLGDGAAVGEHYEISIQPTQRRIAGRECTVIQLLPRDEHRYGYRLCADTETNLLLKAQTVSLDQGVVDQISFTSLQLGDKVVPGQLASNWNFKDWRVLETAMTPIDLAAKGWRIPFPPGFAPVTQVSRPMKAGRPVSQMVITDGLAAISIFIEPHDPAGPPAGTGVAASKGAMNIYRTRVGEFWLTTLGEVPAGTLRDIAESTEYVPLASH</sequence>
<gene>
    <name evidence="8" type="ORF">CKA81_02380</name>
</gene>
<evidence type="ECO:0000313" key="8">
    <source>
        <dbReference type="EMBL" id="QAA92818.1"/>
    </source>
</evidence>
<dbReference type="PANTHER" id="PTHR38782:SF1">
    <property type="entry name" value="SIGMA-E FACTOR REGULATORY PROTEIN RSEB"/>
    <property type="match status" value="1"/>
</dbReference>
<feature type="chain" id="PRO_5019111469" evidence="5">
    <location>
        <begin position="33"/>
        <end position="340"/>
    </location>
</feature>
<dbReference type="GO" id="GO:0030288">
    <property type="term" value="C:outer membrane-bounded periplasmic space"/>
    <property type="evidence" value="ECO:0007669"/>
    <property type="project" value="TreeGrafter"/>
</dbReference>
<dbReference type="PANTHER" id="PTHR38782">
    <property type="match status" value="1"/>
</dbReference>
<dbReference type="Proteomes" id="UP000283474">
    <property type="component" value="Chromosome"/>
</dbReference>
<proteinExistence type="inferred from homology"/>
<keyword evidence="3 5" id="KW-0732">Signal</keyword>
<evidence type="ECO:0000259" key="6">
    <source>
        <dbReference type="Pfam" id="PF03888"/>
    </source>
</evidence>
<organism evidence="8 9">
    <name type="scientific">Pollutimonas thiosulfatoxidans</name>
    <dbReference type="NCBI Taxonomy" id="2028345"/>
    <lineage>
        <taxon>Bacteria</taxon>
        <taxon>Pseudomonadati</taxon>
        <taxon>Pseudomonadota</taxon>
        <taxon>Betaproteobacteria</taxon>
        <taxon>Burkholderiales</taxon>
        <taxon>Alcaligenaceae</taxon>
        <taxon>Pollutimonas</taxon>
    </lineage>
</organism>
<evidence type="ECO:0000259" key="7">
    <source>
        <dbReference type="Pfam" id="PF17188"/>
    </source>
</evidence>
<comment type="subcellular location">
    <subcellularLocation>
        <location evidence="1">Periplasm</location>
    </subcellularLocation>
</comment>
<dbReference type="PIRSF" id="PIRSF005427">
    <property type="entry name" value="RseB"/>
    <property type="match status" value="1"/>
</dbReference>
<dbReference type="Gene3D" id="3.30.200.100">
    <property type="entry name" value="MucB/RseB, C-terminal domain"/>
    <property type="match status" value="1"/>
</dbReference>
<keyword evidence="9" id="KW-1185">Reference proteome</keyword>
<evidence type="ECO:0000256" key="3">
    <source>
        <dbReference type="ARBA" id="ARBA00022729"/>
    </source>
</evidence>
<reference evidence="8 9" key="1">
    <citation type="submission" date="2017-08" db="EMBL/GenBank/DDBJ databases">
        <authorList>
            <person name="Park S.-J."/>
            <person name="Kim H."/>
        </authorList>
    </citation>
    <scope>NUCLEOTIDE SEQUENCE [LARGE SCALE GENOMIC DNA]</scope>
    <source>
        <strain evidence="9">ye3</strain>
    </source>
</reference>
<feature type="domain" description="MucB/RseB C-terminal" evidence="7">
    <location>
        <begin position="238"/>
        <end position="332"/>
    </location>
</feature>
<dbReference type="PROSITE" id="PS51257">
    <property type="entry name" value="PROKAR_LIPOPROTEIN"/>
    <property type="match status" value="1"/>
</dbReference>
<dbReference type="GO" id="GO:0045152">
    <property type="term" value="F:antisigma factor binding"/>
    <property type="evidence" value="ECO:0007669"/>
    <property type="project" value="TreeGrafter"/>
</dbReference>
<dbReference type="OrthoDB" id="7067274at2"/>
<evidence type="ECO:0000256" key="5">
    <source>
        <dbReference type="SAM" id="SignalP"/>
    </source>
</evidence>
<evidence type="ECO:0000256" key="2">
    <source>
        <dbReference type="ARBA" id="ARBA00008150"/>
    </source>
</evidence>
<dbReference type="AlphaFoldDB" id="A0A410G918"/>
<accession>A0A410G918</accession>
<dbReference type="GO" id="GO:0032885">
    <property type="term" value="P:regulation of polysaccharide biosynthetic process"/>
    <property type="evidence" value="ECO:0007669"/>
    <property type="project" value="TreeGrafter"/>
</dbReference>
<dbReference type="InterPro" id="IPR005588">
    <property type="entry name" value="MucB_RseB"/>
</dbReference>
<feature type="domain" description="MucB/RseB N-terminal" evidence="6">
    <location>
        <begin position="43"/>
        <end position="216"/>
    </location>
</feature>
<dbReference type="Pfam" id="PF17188">
    <property type="entry name" value="MucB_RseB_C"/>
    <property type="match status" value="1"/>
</dbReference>
<evidence type="ECO:0000313" key="9">
    <source>
        <dbReference type="Proteomes" id="UP000283474"/>
    </source>
</evidence>
<dbReference type="Gene3D" id="2.50.20.10">
    <property type="entry name" value="Lipoprotein localisation LolA/LolB/LppX"/>
    <property type="match status" value="1"/>
</dbReference>
<protein>
    <submittedName>
        <fullName evidence="8">Siderophore-interacting protein</fullName>
    </submittedName>
</protein>
<dbReference type="Pfam" id="PF03888">
    <property type="entry name" value="MucB_RseB"/>
    <property type="match status" value="1"/>
</dbReference>
<feature type="signal peptide" evidence="5">
    <location>
        <begin position="1"/>
        <end position="32"/>
    </location>
</feature>
<evidence type="ECO:0000256" key="4">
    <source>
        <dbReference type="ARBA" id="ARBA00022764"/>
    </source>
</evidence>
<name>A0A410G918_9BURK</name>
<evidence type="ECO:0000256" key="1">
    <source>
        <dbReference type="ARBA" id="ARBA00004418"/>
    </source>
</evidence>
<dbReference type="RefSeq" id="WP_128353868.1">
    <property type="nucleotide sequence ID" value="NZ_CP022987.1"/>
</dbReference>
<comment type="similarity">
    <text evidence="2">Belongs to the RseB family.</text>
</comment>